<feature type="region of interest" description="Disordered" evidence="10">
    <location>
        <begin position="853"/>
        <end position="876"/>
    </location>
</feature>
<evidence type="ECO:0000256" key="2">
    <source>
        <dbReference type="ARBA" id="ARBA00022448"/>
    </source>
</evidence>
<feature type="domain" description="TonB-dependent receptor plug" evidence="12">
    <location>
        <begin position="125"/>
        <end position="230"/>
    </location>
</feature>
<dbReference type="GO" id="GO:0009279">
    <property type="term" value="C:cell outer membrane"/>
    <property type="evidence" value="ECO:0007669"/>
    <property type="project" value="UniProtKB-SubCell"/>
</dbReference>
<name>A0A1M4ZZC4_9BACT</name>
<dbReference type="RefSeq" id="WP_062182091.1">
    <property type="nucleotide sequence ID" value="NZ_BBXL01000015.1"/>
</dbReference>
<dbReference type="AlphaFoldDB" id="A0A1M4ZZC4"/>
<proteinExistence type="inferred from homology"/>
<sequence>MKENKSIPKTGVWKKYFLFLFFTFSVGLLGAFAQTKVSGTVTDASKEPLPGVSVVVKGTTNGTITDIDGKYTINAQQSDVLEFSFLGMKNQSVTVGGRTTINVILEDDTHLLTETVVIGYGTAKKADLTGSIGSVTADVIMKQPALSPVQSVQGKLPGVSIISNDAPGSTPSIAIRGLGTALGGRDPLYVVDGFPVDDIRNISSSDILSMDILKDASSASIYGLRAANGVVLITTKKGREGAAKISVESYVGIKSILKKVKMANASQYIEYFNQNQDVLGAYHLAPASEQAYNTDWYDELIKTAITTNNVVSLSGGGKNVDYFVSYNFYDEGGILDGQNYQRSTIRNNNTYKFFNDRLKFSQNMNISFSNEDIKPYGAFNEAYRQSPLVPTKYANGRYGASFVNKTTGVVGYEGNTGDEIGKLNSIGNPLLTLDNANQRRKTLTIQGGIEGEFKLTDFLKVNSRFGATKYYSKDRQFTDVRNAWLNADPRRTDSEFDALKEANPSVTTYANNSLRLEDIETYRWVWEGFLTFNKKFDKHTIDAVAGLSREKIGVGDITTLKGYDVPAKSQYWNIGMASDAYTNEVSQYSYTPRTLASYFGRIQYNFDNKYYVTGTIRRDGSSTFREGGDYWATFPSFGLGWTISNEDFMSNVKFLDYLKLRGNWGKLGNQNVPINVSQILTNPGSSNNNYNYVFGSDQGLVFGSAFGTPAVPMSWEVTREWGLGTDFTLFDNRLSGNFDYYNKTNTNAILKVTPTLNSPYEDNFYAHGAKVRNSGIEAALAWSDKFGDGWTYEIGVNYSHNTNKVVSVVPTYDGATGGSLADGEITKRLQKGQPIYGWWMLEADGIWQNQAEIDDPNNAKKGSPKPGHIRYKDQNGDGEIDDRDKKFFGSYLPTYNYGIHLGLGYKNFDFSIDGYGVGGNKIYNGLKHGRIDGGENITYDTYKNRWRGEGTSNSNPGANRDSYASSYFLESGAFFRVNNITLGYTFNDLVFSGSRLRLYFTAQNPFIITGYSGFSPEISGYSTDPTISNGDPSGTAGIELAAYPSTRNFIFGVNLSF</sequence>
<evidence type="ECO:0000256" key="7">
    <source>
        <dbReference type="ARBA" id="ARBA00023237"/>
    </source>
</evidence>
<accession>A0A1M4ZZC4</accession>
<dbReference type="InterPro" id="IPR023996">
    <property type="entry name" value="TonB-dep_OMP_SusC/RagA"/>
</dbReference>
<dbReference type="Gene3D" id="2.170.130.10">
    <property type="entry name" value="TonB-dependent receptor, plug domain"/>
    <property type="match status" value="1"/>
</dbReference>
<dbReference type="Pfam" id="PF13715">
    <property type="entry name" value="CarbopepD_reg_2"/>
    <property type="match status" value="1"/>
</dbReference>
<dbReference type="FunFam" id="2.60.40.1120:FF:000003">
    <property type="entry name" value="Outer membrane protein Omp121"/>
    <property type="match status" value="1"/>
</dbReference>
<keyword evidence="3 8" id="KW-1134">Transmembrane beta strand</keyword>
<dbReference type="Proteomes" id="UP000184480">
    <property type="component" value="Unassembled WGS sequence"/>
</dbReference>
<dbReference type="InterPro" id="IPR036942">
    <property type="entry name" value="Beta-barrel_TonB_sf"/>
</dbReference>
<keyword evidence="5 9" id="KW-0798">TonB box</keyword>
<reference evidence="14" key="1">
    <citation type="submission" date="2016-11" db="EMBL/GenBank/DDBJ databases">
        <authorList>
            <person name="Varghese N."/>
            <person name="Submissions S."/>
        </authorList>
    </citation>
    <scope>NUCLEOTIDE SEQUENCE [LARGE SCALE GENOMIC DNA]</scope>
    <source>
        <strain evidence="14">DSM 27370</strain>
    </source>
</reference>
<dbReference type="NCBIfam" id="TIGR04056">
    <property type="entry name" value="OMP_RagA_SusC"/>
    <property type="match status" value="1"/>
</dbReference>
<evidence type="ECO:0000256" key="6">
    <source>
        <dbReference type="ARBA" id="ARBA00023136"/>
    </source>
</evidence>
<dbReference type="SUPFAM" id="SSF49464">
    <property type="entry name" value="Carboxypeptidase regulatory domain-like"/>
    <property type="match status" value="1"/>
</dbReference>
<comment type="subcellular location">
    <subcellularLocation>
        <location evidence="1 8">Cell outer membrane</location>
        <topology evidence="1 8">Multi-pass membrane protein</topology>
    </subcellularLocation>
</comment>
<dbReference type="PROSITE" id="PS52016">
    <property type="entry name" value="TONB_DEPENDENT_REC_3"/>
    <property type="match status" value="1"/>
</dbReference>
<dbReference type="OrthoDB" id="1109428at2"/>
<evidence type="ECO:0000256" key="9">
    <source>
        <dbReference type="RuleBase" id="RU003357"/>
    </source>
</evidence>
<dbReference type="InterPro" id="IPR000531">
    <property type="entry name" value="Beta-barrel_TonB"/>
</dbReference>
<dbReference type="NCBIfam" id="TIGR04057">
    <property type="entry name" value="SusC_RagA_signa"/>
    <property type="match status" value="1"/>
</dbReference>
<feature type="domain" description="TonB-dependent receptor-like beta-barrel" evidence="11">
    <location>
        <begin position="393"/>
        <end position="1004"/>
    </location>
</feature>
<keyword evidence="7 8" id="KW-0998">Cell outer membrane</keyword>
<keyword evidence="6 8" id="KW-0472">Membrane</keyword>
<evidence type="ECO:0000313" key="13">
    <source>
        <dbReference type="EMBL" id="SHF23207.1"/>
    </source>
</evidence>
<evidence type="ECO:0000259" key="12">
    <source>
        <dbReference type="Pfam" id="PF07715"/>
    </source>
</evidence>
<dbReference type="InterPro" id="IPR037066">
    <property type="entry name" value="Plug_dom_sf"/>
</dbReference>
<dbReference type="Gene3D" id="2.40.170.20">
    <property type="entry name" value="TonB-dependent receptor, beta-barrel domain"/>
    <property type="match status" value="1"/>
</dbReference>
<comment type="similarity">
    <text evidence="8 9">Belongs to the TonB-dependent receptor family.</text>
</comment>
<dbReference type="Pfam" id="PF00593">
    <property type="entry name" value="TonB_dep_Rec_b-barrel"/>
    <property type="match status" value="1"/>
</dbReference>
<keyword evidence="4 8" id="KW-0812">Transmembrane</keyword>
<evidence type="ECO:0000256" key="10">
    <source>
        <dbReference type="SAM" id="MobiDB-lite"/>
    </source>
</evidence>
<dbReference type="InterPro" id="IPR023997">
    <property type="entry name" value="TonB-dep_OMP_SusC/RagA_CS"/>
</dbReference>
<dbReference type="InterPro" id="IPR008969">
    <property type="entry name" value="CarboxyPept-like_regulatory"/>
</dbReference>
<dbReference type="InterPro" id="IPR039426">
    <property type="entry name" value="TonB-dep_rcpt-like"/>
</dbReference>
<evidence type="ECO:0000256" key="1">
    <source>
        <dbReference type="ARBA" id="ARBA00004571"/>
    </source>
</evidence>
<protein>
    <submittedName>
        <fullName evidence="13">TonB-linked outer membrane protein, SusC/RagA family</fullName>
    </submittedName>
</protein>
<dbReference type="STRING" id="1346286.SAMN05444362_104233"/>
<evidence type="ECO:0000256" key="8">
    <source>
        <dbReference type="PROSITE-ProRule" id="PRU01360"/>
    </source>
</evidence>
<dbReference type="Gene3D" id="2.60.40.1120">
    <property type="entry name" value="Carboxypeptidase-like, regulatory domain"/>
    <property type="match status" value="1"/>
</dbReference>
<evidence type="ECO:0000256" key="5">
    <source>
        <dbReference type="ARBA" id="ARBA00023077"/>
    </source>
</evidence>
<evidence type="ECO:0000256" key="4">
    <source>
        <dbReference type="ARBA" id="ARBA00022692"/>
    </source>
</evidence>
<gene>
    <name evidence="13" type="ORF">SAMN05444362_104233</name>
</gene>
<evidence type="ECO:0000256" key="3">
    <source>
        <dbReference type="ARBA" id="ARBA00022452"/>
    </source>
</evidence>
<dbReference type="SUPFAM" id="SSF56935">
    <property type="entry name" value="Porins"/>
    <property type="match status" value="1"/>
</dbReference>
<organism evidence="13 14">
    <name type="scientific">Dysgonomonas macrotermitis</name>
    <dbReference type="NCBI Taxonomy" id="1346286"/>
    <lineage>
        <taxon>Bacteria</taxon>
        <taxon>Pseudomonadati</taxon>
        <taxon>Bacteroidota</taxon>
        <taxon>Bacteroidia</taxon>
        <taxon>Bacteroidales</taxon>
        <taxon>Dysgonomonadaceae</taxon>
        <taxon>Dysgonomonas</taxon>
    </lineage>
</organism>
<evidence type="ECO:0000259" key="11">
    <source>
        <dbReference type="Pfam" id="PF00593"/>
    </source>
</evidence>
<keyword evidence="2 8" id="KW-0813">Transport</keyword>
<dbReference type="Pfam" id="PF07715">
    <property type="entry name" value="Plug"/>
    <property type="match status" value="1"/>
</dbReference>
<evidence type="ECO:0000313" key="14">
    <source>
        <dbReference type="Proteomes" id="UP000184480"/>
    </source>
</evidence>
<keyword evidence="14" id="KW-1185">Reference proteome</keyword>
<dbReference type="InterPro" id="IPR012910">
    <property type="entry name" value="Plug_dom"/>
</dbReference>
<dbReference type="EMBL" id="FQUC01000004">
    <property type="protein sequence ID" value="SHF23207.1"/>
    <property type="molecule type" value="Genomic_DNA"/>
</dbReference>